<accession>A0ABR1DBL0</accession>
<gene>
    <name evidence="2" type="primary">Necator_chrIV.g14018</name>
    <name evidence="2" type="ORF">RB195_000725</name>
</gene>
<comment type="caution">
    <text evidence="2">The sequence shown here is derived from an EMBL/GenBank/DDBJ whole genome shotgun (WGS) entry which is preliminary data.</text>
</comment>
<keyword evidence="3" id="KW-1185">Reference proteome</keyword>
<dbReference type="EMBL" id="JAVFWL010000004">
    <property type="protein sequence ID" value="KAK6747702.1"/>
    <property type="molecule type" value="Genomic_DNA"/>
</dbReference>
<evidence type="ECO:0000313" key="2">
    <source>
        <dbReference type="EMBL" id="KAK6747702.1"/>
    </source>
</evidence>
<dbReference type="Proteomes" id="UP001303046">
    <property type="component" value="Unassembled WGS sequence"/>
</dbReference>
<sequence length="161" mass="18832">MLGSSEEKWNDFSNEEREIGGMQSLKGTVLLPPPSTLILIFSILAAFESTIAILTPPTIILVFNLYDYFFSFVISWFLCRVIFHDKWRQWYSLSSHHGKSRTRSSRCRFCKDEVFKRTMEEGEGQQKFHAEHEAERLHVLGQTELRQSVMERRQTPSITLI</sequence>
<protein>
    <submittedName>
        <fullName evidence="2">Uncharacterized protein</fullName>
    </submittedName>
</protein>
<keyword evidence="1" id="KW-0812">Transmembrane</keyword>
<name>A0ABR1DBL0_NECAM</name>
<feature type="transmembrane region" description="Helical" evidence="1">
    <location>
        <begin position="65"/>
        <end position="83"/>
    </location>
</feature>
<keyword evidence="1" id="KW-1133">Transmembrane helix</keyword>
<evidence type="ECO:0000313" key="3">
    <source>
        <dbReference type="Proteomes" id="UP001303046"/>
    </source>
</evidence>
<proteinExistence type="predicted"/>
<feature type="transmembrane region" description="Helical" evidence="1">
    <location>
        <begin position="36"/>
        <end position="59"/>
    </location>
</feature>
<keyword evidence="1" id="KW-0472">Membrane</keyword>
<evidence type="ECO:0000256" key="1">
    <source>
        <dbReference type="SAM" id="Phobius"/>
    </source>
</evidence>
<organism evidence="2 3">
    <name type="scientific">Necator americanus</name>
    <name type="common">Human hookworm</name>
    <dbReference type="NCBI Taxonomy" id="51031"/>
    <lineage>
        <taxon>Eukaryota</taxon>
        <taxon>Metazoa</taxon>
        <taxon>Ecdysozoa</taxon>
        <taxon>Nematoda</taxon>
        <taxon>Chromadorea</taxon>
        <taxon>Rhabditida</taxon>
        <taxon>Rhabditina</taxon>
        <taxon>Rhabditomorpha</taxon>
        <taxon>Strongyloidea</taxon>
        <taxon>Ancylostomatidae</taxon>
        <taxon>Bunostominae</taxon>
        <taxon>Necator</taxon>
    </lineage>
</organism>
<reference evidence="2 3" key="1">
    <citation type="submission" date="2023-08" db="EMBL/GenBank/DDBJ databases">
        <title>A Necator americanus chromosomal reference genome.</title>
        <authorList>
            <person name="Ilik V."/>
            <person name="Petrzelkova K.J."/>
            <person name="Pardy F."/>
            <person name="Fuh T."/>
            <person name="Niatou-Singa F.S."/>
            <person name="Gouil Q."/>
            <person name="Baker L."/>
            <person name="Ritchie M.E."/>
            <person name="Jex A.R."/>
            <person name="Gazzola D."/>
            <person name="Li H."/>
            <person name="Toshio Fujiwara R."/>
            <person name="Zhan B."/>
            <person name="Aroian R.V."/>
            <person name="Pafco B."/>
            <person name="Schwarz E.M."/>
        </authorList>
    </citation>
    <scope>NUCLEOTIDE SEQUENCE [LARGE SCALE GENOMIC DNA]</scope>
    <source>
        <strain evidence="2 3">Aroian</strain>
        <tissue evidence="2">Whole animal</tissue>
    </source>
</reference>